<evidence type="ECO:0000313" key="1">
    <source>
        <dbReference type="EMBL" id="RJE26853.1"/>
    </source>
</evidence>
<organism evidence="1 2">
    <name type="scientific">Aspergillus sclerotialis</name>
    <dbReference type="NCBI Taxonomy" id="2070753"/>
    <lineage>
        <taxon>Eukaryota</taxon>
        <taxon>Fungi</taxon>
        <taxon>Dikarya</taxon>
        <taxon>Ascomycota</taxon>
        <taxon>Pezizomycotina</taxon>
        <taxon>Eurotiomycetes</taxon>
        <taxon>Eurotiomycetidae</taxon>
        <taxon>Eurotiales</taxon>
        <taxon>Aspergillaceae</taxon>
        <taxon>Aspergillus</taxon>
        <taxon>Aspergillus subgen. Polypaecilum</taxon>
    </lineage>
</organism>
<accession>A0A3A2ZWY6</accession>
<dbReference type="AlphaFoldDB" id="A0A3A2ZWY6"/>
<dbReference type="OrthoDB" id="538223at2759"/>
<dbReference type="Proteomes" id="UP000266188">
    <property type="component" value="Unassembled WGS sequence"/>
</dbReference>
<name>A0A3A2ZWY6_9EURO</name>
<dbReference type="EMBL" id="MVGC01000013">
    <property type="protein sequence ID" value="RJE26853.1"/>
    <property type="molecule type" value="Genomic_DNA"/>
</dbReference>
<protein>
    <submittedName>
        <fullName evidence="1">Uncharacterized protein</fullName>
    </submittedName>
</protein>
<sequence>MPSTIELEETLPLMAPGSKAQFSRLENDIKFTVYSTVPLDDSQRQQLLADLHDYKDTCEMCQLSLGQFQHELLRDVYEYHIRARDEDPTIYLDYFIAVYHARLGHL</sequence>
<evidence type="ECO:0000313" key="2">
    <source>
        <dbReference type="Proteomes" id="UP000266188"/>
    </source>
</evidence>
<proteinExistence type="predicted"/>
<gene>
    <name evidence="1" type="ORF">PHISCL_00765</name>
</gene>
<comment type="caution">
    <text evidence="1">The sequence shown here is derived from an EMBL/GenBank/DDBJ whole genome shotgun (WGS) entry which is preliminary data.</text>
</comment>
<keyword evidence="2" id="KW-1185">Reference proteome</keyword>
<reference evidence="2" key="1">
    <citation type="submission" date="2017-02" db="EMBL/GenBank/DDBJ databases">
        <authorList>
            <person name="Tafer H."/>
            <person name="Lopandic K."/>
        </authorList>
    </citation>
    <scope>NUCLEOTIDE SEQUENCE [LARGE SCALE GENOMIC DNA]</scope>
    <source>
        <strain evidence="2">CBS 366.77</strain>
    </source>
</reference>